<feature type="binding site" evidence="2">
    <location>
        <position position="66"/>
    </location>
    <ligand>
        <name>Fe cation</name>
        <dbReference type="ChEBI" id="CHEBI:24875"/>
    </ligand>
</feature>
<evidence type="ECO:0000256" key="3">
    <source>
        <dbReference type="RuleBase" id="RU003457"/>
    </source>
</evidence>
<dbReference type="PANTHER" id="PTHR13903:SF8">
    <property type="entry name" value="PIRIN"/>
    <property type="match status" value="1"/>
</dbReference>
<evidence type="ECO:0008006" key="8">
    <source>
        <dbReference type="Google" id="ProtNLM"/>
    </source>
</evidence>
<feature type="domain" description="Pirin N-terminal" evidence="4">
    <location>
        <begin position="39"/>
        <end position="122"/>
    </location>
</feature>
<dbReference type="CDD" id="cd02247">
    <property type="entry name" value="cupin_pirin_C"/>
    <property type="match status" value="1"/>
</dbReference>
<name>A0A537LQ51_9BACT</name>
<dbReference type="Proteomes" id="UP000315217">
    <property type="component" value="Unassembled WGS sequence"/>
</dbReference>
<accession>A0A537LQ51</accession>
<evidence type="ECO:0000256" key="1">
    <source>
        <dbReference type="ARBA" id="ARBA00008416"/>
    </source>
</evidence>
<dbReference type="AlphaFoldDB" id="A0A537LQ51"/>
<sequence>MNTEVQTKERDAILVEDAGWIRVMGQPVLEALPSARAPYAQVDPFILVHEARGRLSPDFANTATKHLHRGFDNVLYMLEGSLSTGHSTGPGGAMERARLREGSLLVLRTGRGVWHADALGADEIQQGLAGTEFRIVLFWVNLARKDKQVEPSALVVEPQQIPMRKEGDAMVRALVGEGSPARLGTPALVLDIELPRGGEATTSVPPQFQGFAYVLEGEAAFGANRRRAKPAQLVVLGPGEAVTVRDATPRTRYLLMAGQPYGEAPRFNGPFVD</sequence>
<evidence type="ECO:0000256" key="2">
    <source>
        <dbReference type="PIRSR" id="PIRSR006232-1"/>
    </source>
</evidence>
<dbReference type="GO" id="GO:0046872">
    <property type="term" value="F:metal ion binding"/>
    <property type="evidence" value="ECO:0007669"/>
    <property type="project" value="UniProtKB-KW"/>
</dbReference>
<evidence type="ECO:0000313" key="6">
    <source>
        <dbReference type="EMBL" id="TMJ10154.1"/>
    </source>
</evidence>
<dbReference type="Pfam" id="PF02678">
    <property type="entry name" value="Pirin"/>
    <property type="match status" value="1"/>
</dbReference>
<feature type="binding site" evidence="2">
    <location>
        <position position="68"/>
    </location>
    <ligand>
        <name>Fe cation</name>
        <dbReference type="ChEBI" id="CHEBI:24875"/>
    </ligand>
</feature>
<dbReference type="InterPro" id="IPR011051">
    <property type="entry name" value="RmlC_Cupin_sf"/>
</dbReference>
<comment type="caution">
    <text evidence="6">The sequence shown here is derived from an EMBL/GenBank/DDBJ whole genome shotgun (WGS) entry which is preliminary data.</text>
</comment>
<dbReference type="PIRSF" id="PIRSF006232">
    <property type="entry name" value="Pirin"/>
    <property type="match status" value="1"/>
</dbReference>
<dbReference type="SUPFAM" id="SSF51182">
    <property type="entry name" value="RmlC-like cupins"/>
    <property type="match status" value="1"/>
</dbReference>
<proteinExistence type="inferred from homology"/>
<comment type="similarity">
    <text evidence="1 3">Belongs to the pirin family.</text>
</comment>
<dbReference type="Pfam" id="PF05726">
    <property type="entry name" value="Pirin_C"/>
    <property type="match status" value="1"/>
</dbReference>
<dbReference type="Gene3D" id="2.60.120.10">
    <property type="entry name" value="Jelly Rolls"/>
    <property type="match status" value="2"/>
</dbReference>
<comment type="cofactor">
    <cofactor evidence="2">
        <name>Fe cation</name>
        <dbReference type="ChEBI" id="CHEBI:24875"/>
    </cofactor>
    <text evidence="2">Binds 1 Fe cation per subunit.</text>
</comment>
<dbReference type="InterPro" id="IPR003829">
    <property type="entry name" value="Pirin_N_dom"/>
</dbReference>
<organism evidence="6 7">
    <name type="scientific">Candidatus Segetimicrobium genomatis</name>
    <dbReference type="NCBI Taxonomy" id="2569760"/>
    <lineage>
        <taxon>Bacteria</taxon>
        <taxon>Bacillati</taxon>
        <taxon>Candidatus Sysuimicrobiota</taxon>
        <taxon>Candidatus Sysuimicrobiia</taxon>
        <taxon>Candidatus Sysuimicrobiales</taxon>
        <taxon>Candidatus Segetimicrobiaceae</taxon>
        <taxon>Candidatus Segetimicrobium</taxon>
    </lineage>
</organism>
<dbReference type="PANTHER" id="PTHR13903">
    <property type="entry name" value="PIRIN-RELATED"/>
    <property type="match status" value="1"/>
</dbReference>
<dbReference type="InterPro" id="IPR008778">
    <property type="entry name" value="Pirin_C_dom"/>
</dbReference>
<dbReference type="InterPro" id="IPR012093">
    <property type="entry name" value="Pirin"/>
</dbReference>
<keyword evidence="2" id="KW-0408">Iron</keyword>
<evidence type="ECO:0000313" key="7">
    <source>
        <dbReference type="Proteomes" id="UP000315217"/>
    </source>
</evidence>
<gene>
    <name evidence="6" type="ORF">E6G98_07965</name>
</gene>
<feature type="binding site" evidence="2">
    <location>
        <position position="115"/>
    </location>
    <ligand>
        <name>Fe cation</name>
        <dbReference type="ChEBI" id="CHEBI:24875"/>
    </ligand>
</feature>
<reference evidence="6 7" key="1">
    <citation type="journal article" date="2019" name="Nat. Microbiol.">
        <title>Mediterranean grassland soil C-N compound turnover is dependent on rainfall and depth, and is mediated by genomically divergent microorganisms.</title>
        <authorList>
            <person name="Diamond S."/>
            <person name="Andeer P.F."/>
            <person name="Li Z."/>
            <person name="Crits-Christoph A."/>
            <person name="Burstein D."/>
            <person name="Anantharaman K."/>
            <person name="Lane K.R."/>
            <person name="Thomas B.C."/>
            <person name="Pan C."/>
            <person name="Northen T.R."/>
            <person name="Banfield J.F."/>
        </authorList>
    </citation>
    <scope>NUCLEOTIDE SEQUENCE [LARGE SCALE GENOMIC DNA]</scope>
    <source>
        <strain evidence="6">NP_1</strain>
    </source>
</reference>
<evidence type="ECO:0000259" key="5">
    <source>
        <dbReference type="Pfam" id="PF05726"/>
    </source>
</evidence>
<feature type="domain" description="Pirin C-terminal" evidence="5">
    <location>
        <begin position="189"/>
        <end position="272"/>
    </location>
</feature>
<dbReference type="InterPro" id="IPR014710">
    <property type="entry name" value="RmlC-like_jellyroll"/>
</dbReference>
<evidence type="ECO:0000259" key="4">
    <source>
        <dbReference type="Pfam" id="PF02678"/>
    </source>
</evidence>
<protein>
    <recommendedName>
        <fullName evidence="8">Pirin C-terminal domain-containing protein</fullName>
    </recommendedName>
</protein>
<dbReference type="EMBL" id="VBAI01000128">
    <property type="protein sequence ID" value="TMJ10154.1"/>
    <property type="molecule type" value="Genomic_DNA"/>
</dbReference>
<keyword evidence="2" id="KW-0479">Metal-binding</keyword>
<feature type="binding site" evidence="2">
    <location>
        <position position="123"/>
    </location>
    <ligand>
        <name>Fe cation</name>
        <dbReference type="ChEBI" id="CHEBI:24875"/>
    </ligand>
</feature>